<feature type="repeat" description="TNFR-Cys" evidence="3">
    <location>
        <begin position="455"/>
        <end position="492"/>
    </location>
</feature>
<evidence type="ECO:0000313" key="7">
    <source>
        <dbReference type="EMBL" id="CAB1436687.1"/>
    </source>
</evidence>
<dbReference type="InterPro" id="IPR051586">
    <property type="entry name" value="PKC-binding_NELL"/>
</dbReference>
<keyword evidence="2" id="KW-0325">Glycoprotein</keyword>
<dbReference type="GO" id="GO:0008201">
    <property type="term" value="F:heparin binding"/>
    <property type="evidence" value="ECO:0007669"/>
    <property type="project" value="TreeGrafter"/>
</dbReference>
<dbReference type="PANTHER" id="PTHR24042">
    <property type="entry name" value="NEL HOMOLOG"/>
    <property type="match status" value="1"/>
</dbReference>
<feature type="region of interest" description="Disordered" evidence="5">
    <location>
        <begin position="71"/>
        <end position="101"/>
    </location>
</feature>
<gene>
    <name evidence="7" type="ORF">PLEPLA_LOCUS24720</name>
</gene>
<reference evidence="7" key="1">
    <citation type="submission" date="2020-03" db="EMBL/GenBank/DDBJ databases">
        <authorList>
            <person name="Weist P."/>
        </authorList>
    </citation>
    <scope>NUCLEOTIDE SEQUENCE</scope>
</reference>
<feature type="disulfide bond" evidence="3">
    <location>
        <begin position="397"/>
        <end position="415"/>
    </location>
</feature>
<feature type="disulfide bond" evidence="3">
    <location>
        <begin position="376"/>
        <end position="391"/>
    </location>
</feature>
<feature type="compositionally biased region" description="Polar residues" evidence="5">
    <location>
        <begin position="79"/>
        <end position="90"/>
    </location>
</feature>
<dbReference type="PROSITE" id="PS01187">
    <property type="entry name" value="EGF_CA"/>
    <property type="match status" value="1"/>
</dbReference>
<dbReference type="Gene3D" id="2.10.25.10">
    <property type="entry name" value="Laminin"/>
    <property type="match status" value="1"/>
</dbReference>
<keyword evidence="8" id="KW-1185">Reference proteome</keyword>
<feature type="domain" description="TNFR-Cys" evidence="6">
    <location>
        <begin position="455"/>
        <end position="492"/>
    </location>
</feature>
<evidence type="ECO:0000256" key="2">
    <source>
        <dbReference type="ARBA" id="ARBA00023180"/>
    </source>
</evidence>
<evidence type="ECO:0000259" key="6">
    <source>
        <dbReference type="PROSITE" id="PS50050"/>
    </source>
</evidence>
<feature type="domain" description="TNFR-Cys" evidence="6">
    <location>
        <begin position="375"/>
        <end position="415"/>
    </location>
</feature>
<dbReference type="GO" id="GO:0005509">
    <property type="term" value="F:calcium ion binding"/>
    <property type="evidence" value="ECO:0007669"/>
    <property type="project" value="InterPro"/>
</dbReference>
<feature type="disulfide bond" evidence="3">
    <location>
        <begin position="394"/>
        <end position="407"/>
    </location>
</feature>
<protein>
    <recommendedName>
        <fullName evidence="6">TNFR-Cys domain-containing protein</fullName>
    </recommendedName>
</protein>
<dbReference type="PROSITE" id="PS00652">
    <property type="entry name" value="TNFR_NGFR_1"/>
    <property type="match status" value="2"/>
</dbReference>
<evidence type="ECO:0000256" key="4">
    <source>
        <dbReference type="SAM" id="Coils"/>
    </source>
</evidence>
<feature type="coiled-coil region" evidence="4">
    <location>
        <begin position="260"/>
        <end position="316"/>
    </location>
</feature>
<dbReference type="AlphaFoldDB" id="A0A9N7YSR3"/>
<organism evidence="7 8">
    <name type="scientific">Pleuronectes platessa</name>
    <name type="common">European plaice</name>
    <dbReference type="NCBI Taxonomy" id="8262"/>
    <lineage>
        <taxon>Eukaryota</taxon>
        <taxon>Metazoa</taxon>
        <taxon>Chordata</taxon>
        <taxon>Craniata</taxon>
        <taxon>Vertebrata</taxon>
        <taxon>Euteleostomi</taxon>
        <taxon>Actinopterygii</taxon>
        <taxon>Neopterygii</taxon>
        <taxon>Teleostei</taxon>
        <taxon>Neoteleostei</taxon>
        <taxon>Acanthomorphata</taxon>
        <taxon>Carangaria</taxon>
        <taxon>Pleuronectiformes</taxon>
        <taxon>Pleuronectoidei</taxon>
        <taxon>Pleuronectidae</taxon>
        <taxon>Pleuronectes</taxon>
    </lineage>
</organism>
<keyword evidence="4" id="KW-0175">Coiled coil</keyword>
<dbReference type="Pfam" id="PF00020">
    <property type="entry name" value="TNFR_c6"/>
    <property type="match status" value="1"/>
</dbReference>
<dbReference type="GO" id="GO:0005615">
    <property type="term" value="C:extracellular space"/>
    <property type="evidence" value="ECO:0007669"/>
    <property type="project" value="TreeGrafter"/>
</dbReference>
<name>A0A9N7YSR3_PLEPL</name>
<keyword evidence="1 3" id="KW-1015">Disulfide bond</keyword>
<evidence type="ECO:0000313" key="8">
    <source>
        <dbReference type="Proteomes" id="UP001153269"/>
    </source>
</evidence>
<evidence type="ECO:0000256" key="1">
    <source>
        <dbReference type="ARBA" id="ARBA00023157"/>
    </source>
</evidence>
<evidence type="ECO:0000256" key="5">
    <source>
        <dbReference type="SAM" id="MobiDB-lite"/>
    </source>
</evidence>
<comment type="caution">
    <text evidence="3">Lacks conserved residue(s) required for the propagation of feature annotation.</text>
</comment>
<accession>A0A9N7YSR3</accession>
<dbReference type="GO" id="GO:0032502">
    <property type="term" value="P:developmental process"/>
    <property type="evidence" value="ECO:0007669"/>
    <property type="project" value="UniProtKB-ARBA"/>
</dbReference>
<dbReference type="InterPro" id="IPR001368">
    <property type="entry name" value="TNFR/NGFR_Cys_rich_reg"/>
</dbReference>
<dbReference type="SMART" id="SM00208">
    <property type="entry name" value="TNFR"/>
    <property type="match status" value="2"/>
</dbReference>
<comment type="caution">
    <text evidence="7">The sequence shown here is derived from an EMBL/GenBank/DDBJ whole genome shotgun (WGS) entry which is preliminary data.</text>
</comment>
<evidence type="ECO:0000256" key="3">
    <source>
        <dbReference type="PROSITE-ProRule" id="PRU00206"/>
    </source>
</evidence>
<dbReference type="EMBL" id="CADEAL010001924">
    <property type="protein sequence ID" value="CAB1436687.1"/>
    <property type="molecule type" value="Genomic_DNA"/>
</dbReference>
<sequence>MRNSAIIYSVSSVTFRHRIMARISTIFVLFVTAIVGPGSVAEICRGAHCFSGQDWSRSCVGAHCQGRTEASAPRRQFHHSAQSTQGQVYPSHQRDAHFSHHQAQSAPLAPYIIHPQQGGFAQQTGTDGTRRTNPRTVTAEVFHPGCAGGSCPTSVSHHQTNDDSTTRECKGIGCKLPLRMRQKPRACAGDGCSSFGGDDGRGGSSPVHVTDRAAQFLDELPDLGSERGAWIQLSCDMKPGTNEVPSEDALVLQLQLSKNQDKLVEALRGQQDEVRELQRLMSEQQGALVNQQREILDQQRRMYEQMEQVKAQYNILMDGIKQTSFQNLQGDVDNPTETLNGPAGAHQAKQALSFHKVDMEASVMEVGPSTLGCGRCGPEEYCGFSSGHPRCERCTICPAGFFLVAQCSVHADRICQDRDECLEISNLCGDQQKCLNTPGGFRCHGMTEREANSGMCGHGYFFNSDMDECQACNECDGEPVTTPCTFVTDATCSGPAVSDSALSMSWNGEVSLQGPKGHILAHAVHGVQLHIQGRGDAGLVSAEDGRLVLRQHGLVWLDENLSVSHGCRSFIQVCLRLNNTDGSESKDLSGIRLEQRETRSLQSVSISGVAEVAPGHIISLFLRSASEHCNQSREGLQLYDSSAAPLSLLWLSHDTGAVAMTAKAVVSAHYHTNYRPVFRTSSTSDAYVVGLTHDGRGIRFTEGGTVRFVFQQALYSMGQACVSEGFQLLAYLSHNGTGSELCRSFKPGVHYRDTSISMSGATIVGAGDTLGFEILSPAQCNVRFFGDGTGISTLSLVWVPAAISSSLSASVAQTGLPSGAVRNKPLFFRQTSLRVSQMGLLGKGSTEQKRDFVFRESGTASIALDLKLIHSCNLVKVTLLRRSVPEGSGGGREAEAARPVTLAQQVEGQMAEGSQWAGVSLRASFQVYNGTAVFFTLDCVRGRVNQISHQTGSGVSVLWVKA</sequence>
<dbReference type="InterPro" id="IPR018097">
    <property type="entry name" value="EGF_Ca-bd_CS"/>
</dbReference>
<dbReference type="PANTHER" id="PTHR24042:SF6">
    <property type="entry name" value="SI:CH211-252F13.5"/>
    <property type="match status" value="1"/>
</dbReference>
<proteinExistence type="predicted"/>
<dbReference type="PROSITE" id="PS50050">
    <property type="entry name" value="TNFR_NGFR_2"/>
    <property type="match status" value="2"/>
</dbReference>
<feature type="repeat" description="TNFR-Cys" evidence="3">
    <location>
        <begin position="375"/>
        <end position="415"/>
    </location>
</feature>
<dbReference type="Proteomes" id="UP001153269">
    <property type="component" value="Unassembled WGS sequence"/>
</dbReference>